<organism evidence="1 2">
    <name type="scientific">Trematosphaeria pertusa</name>
    <dbReference type="NCBI Taxonomy" id="390896"/>
    <lineage>
        <taxon>Eukaryota</taxon>
        <taxon>Fungi</taxon>
        <taxon>Dikarya</taxon>
        <taxon>Ascomycota</taxon>
        <taxon>Pezizomycotina</taxon>
        <taxon>Dothideomycetes</taxon>
        <taxon>Pleosporomycetidae</taxon>
        <taxon>Pleosporales</taxon>
        <taxon>Massarineae</taxon>
        <taxon>Trematosphaeriaceae</taxon>
        <taxon>Trematosphaeria</taxon>
    </lineage>
</organism>
<dbReference type="EMBL" id="ML987190">
    <property type="protein sequence ID" value="KAF2254792.1"/>
    <property type="molecule type" value="Genomic_DNA"/>
</dbReference>
<reference evidence="1" key="1">
    <citation type="journal article" date="2020" name="Stud. Mycol.">
        <title>101 Dothideomycetes genomes: a test case for predicting lifestyles and emergence of pathogens.</title>
        <authorList>
            <person name="Haridas S."/>
            <person name="Albert R."/>
            <person name="Binder M."/>
            <person name="Bloem J."/>
            <person name="Labutti K."/>
            <person name="Salamov A."/>
            <person name="Andreopoulos B."/>
            <person name="Baker S."/>
            <person name="Barry K."/>
            <person name="Bills G."/>
            <person name="Bluhm B."/>
            <person name="Cannon C."/>
            <person name="Castanera R."/>
            <person name="Culley D."/>
            <person name="Daum C."/>
            <person name="Ezra D."/>
            <person name="Gonzalez J."/>
            <person name="Henrissat B."/>
            <person name="Kuo A."/>
            <person name="Liang C."/>
            <person name="Lipzen A."/>
            <person name="Lutzoni F."/>
            <person name="Magnuson J."/>
            <person name="Mondo S."/>
            <person name="Nolan M."/>
            <person name="Ohm R."/>
            <person name="Pangilinan J."/>
            <person name="Park H.-J."/>
            <person name="Ramirez L."/>
            <person name="Alfaro M."/>
            <person name="Sun H."/>
            <person name="Tritt A."/>
            <person name="Yoshinaga Y."/>
            <person name="Zwiers L.-H."/>
            <person name="Turgeon B."/>
            <person name="Goodwin S."/>
            <person name="Spatafora J."/>
            <person name="Crous P."/>
            <person name="Grigoriev I."/>
        </authorList>
    </citation>
    <scope>NUCLEOTIDE SEQUENCE</scope>
    <source>
        <strain evidence="1">CBS 122368</strain>
    </source>
</reference>
<dbReference type="GeneID" id="54579831"/>
<dbReference type="PANTHER" id="PTHR37535:SF4">
    <property type="entry name" value="FLUG DOMAIN-CONTAINING PROTEIN"/>
    <property type="match status" value="1"/>
</dbReference>
<dbReference type="RefSeq" id="XP_033689796.1">
    <property type="nucleotide sequence ID" value="XM_033826501.1"/>
</dbReference>
<sequence>MGHHGDTYEQFYMPNLIKRDFQSIYFGTPSQEDLIWSIARMGLSRDKRAPTTLTDEQKLEVKHHPDLVRLREKRERYNKKLQRLGYHPVEAGTGTSEYAFYEKYKRKANSKANALRNKRLEQAIKDFHDSIDTIEIDRQLDGTNQQEILTPQITRQELRERANVARLMSKSMADFDDERALRMRIRFTQNLADLYAR</sequence>
<name>A0A6A6IXY7_9PLEO</name>
<dbReference type="Pfam" id="PF11917">
    <property type="entry name" value="DUF3435"/>
    <property type="match status" value="1"/>
</dbReference>
<proteinExistence type="predicted"/>
<evidence type="ECO:0000313" key="1">
    <source>
        <dbReference type="EMBL" id="KAF2254792.1"/>
    </source>
</evidence>
<protein>
    <submittedName>
        <fullName evidence="1">Uncharacterized protein</fullName>
    </submittedName>
</protein>
<dbReference type="AlphaFoldDB" id="A0A6A6IXY7"/>
<gene>
    <name evidence="1" type="ORF">BU26DRAFT_500479</name>
</gene>
<dbReference type="PANTHER" id="PTHR37535">
    <property type="entry name" value="FLUG DOMAIN PROTEIN"/>
    <property type="match status" value="1"/>
</dbReference>
<accession>A0A6A6IXY7</accession>
<dbReference type="InterPro" id="IPR021842">
    <property type="entry name" value="DUF3435"/>
</dbReference>
<dbReference type="OrthoDB" id="5426797at2759"/>
<keyword evidence="2" id="KW-1185">Reference proteome</keyword>
<dbReference type="Proteomes" id="UP000800094">
    <property type="component" value="Unassembled WGS sequence"/>
</dbReference>
<evidence type="ECO:0000313" key="2">
    <source>
        <dbReference type="Proteomes" id="UP000800094"/>
    </source>
</evidence>